<comment type="caution">
    <text evidence="1">The sequence shown here is derived from an EMBL/GenBank/DDBJ whole genome shotgun (WGS) entry which is preliminary data.</text>
</comment>
<reference evidence="1" key="1">
    <citation type="submission" date="2022-02" db="EMBL/GenBank/DDBJ databases">
        <title>Plant Genome Project.</title>
        <authorList>
            <person name="Zhang R.-G."/>
        </authorList>
    </citation>
    <scope>NUCLEOTIDE SEQUENCE</scope>
    <source>
        <strain evidence="1">AT1</strain>
    </source>
</reference>
<name>A0ACC0N4D7_RHOML</name>
<evidence type="ECO:0000313" key="2">
    <source>
        <dbReference type="Proteomes" id="UP001062846"/>
    </source>
</evidence>
<organism evidence="1 2">
    <name type="scientific">Rhododendron molle</name>
    <name type="common">Chinese azalea</name>
    <name type="synonym">Azalea mollis</name>
    <dbReference type="NCBI Taxonomy" id="49168"/>
    <lineage>
        <taxon>Eukaryota</taxon>
        <taxon>Viridiplantae</taxon>
        <taxon>Streptophyta</taxon>
        <taxon>Embryophyta</taxon>
        <taxon>Tracheophyta</taxon>
        <taxon>Spermatophyta</taxon>
        <taxon>Magnoliopsida</taxon>
        <taxon>eudicotyledons</taxon>
        <taxon>Gunneridae</taxon>
        <taxon>Pentapetalae</taxon>
        <taxon>asterids</taxon>
        <taxon>Ericales</taxon>
        <taxon>Ericaceae</taxon>
        <taxon>Ericoideae</taxon>
        <taxon>Rhodoreae</taxon>
        <taxon>Rhododendron</taxon>
    </lineage>
</organism>
<proteinExistence type="predicted"/>
<dbReference type="Proteomes" id="UP001062846">
    <property type="component" value="Chromosome 7"/>
</dbReference>
<protein>
    <submittedName>
        <fullName evidence="1">Uncharacterized protein</fullName>
    </submittedName>
</protein>
<keyword evidence="2" id="KW-1185">Reference proteome</keyword>
<dbReference type="EMBL" id="CM046394">
    <property type="protein sequence ID" value="KAI8547689.1"/>
    <property type="molecule type" value="Genomic_DNA"/>
</dbReference>
<accession>A0ACC0N4D7</accession>
<gene>
    <name evidence="1" type="ORF">RHMOL_Rhmol07G0215700</name>
</gene>
<sequence length="131" mass="14557">MWKRLFPKGRVEFRPDQASKLGPLQGTLGRPLPLKRNSLKPLSRPHDPFSGDSQPVFKARDLGSLRSAYIQEDRGAGVIMQAQNLFSITALCLQVQLLKTFLGLPCQEYSISYLSFGAAPLSFNSLISYSI</sequence>
<evidence type="ECO:0000313" key="1">
    <source>
        <dbReference type="EMBL" id="KAI8547689.1"/>
    </source>
</evidence>